<proteinExistence type="predicted"/>
<dbReference type="AlphaFoldDB" id="A0A2D4NMX6"/>
<reference evidence="1" key="2">
    <citation type="submission" date="2017-11" db="EMBL/GenBank/DDBJ databases">
        <title>Coralsnake Venomics: Analyses of Venom Gland Transcriptomes and Proteomes of Six Brazilian Taxa.</title>
        <authorList>
            <person name="Aird S.D."/>
            <person name="Jorge da Silva N."/>
            <person name="Qiu L."/>
            <person name="Villar-Briones A."/>
            <person name="Aparecida-Saddi V."/>
            <person name="Campos-Telles M.P."/>
            <person name="Grau M."/>
            <person name="Mikheyev A.S."/>
        </authorList>
    </citation>
    <scope>NUCLEOTIDE SEQUENCE</scope>
    <source>
        <tissue evidence="1">Venom_gland</tissue>
    </source>
</reference>
<dbReference type="EMBL" id="IACN01005615">
    <property type="protein sequence ID" value="LAB46379.1"/>
    <property type="molecule type" value="Transcribed_RNA"/>
</dbReference>
<evidence type="ECO:0000313" key="1">
    <source>
        <dbReference type="EMBL" id="LAB46379.1"/>
    </source>
</evidence>
<protein>
    <submittedName>
        <fullName evidence="1">Uncharacterized protein</fullName>
    </submittedName>
</protein>
<reference evidence="1" key="1">
    <citation type="submission" date="2017-07" db="EMBL/GenBank/DDBJ databases">
        <authorList>
            <person name="Mikheyev A."/>
            <person name="Grau M."/>
        </authorList>
    </citation>
    <scope>NUCLEOTIDE SEQUENCE</scope>
    <source>
        <tissue evidence="1">Venom_gland</tissue>
    </source>
</reference>
<accession>A0A2D4NMX6</accession>
<organism evidence="1">
    <name type="scientific">Micrurus surinamensis</name>
    <name type="common">Surinam coral snake</name>
    <dbReference type="NCBI Taxonomy" id="129470"/>
    <lineage>
        <taxon>Eukaryota</taxon>
        <taxon>Metazoa</taxon>
        <taxon>Chordata</taxon>
        <taxon>Craniata</taxon>
        <taxon>Vertebrata</taxon>
        <taxon>Euteleostomi</taxon>
        <taxon>Lepidosauria</taxon>
        <taxon>Squamata</taxon>
        <taxon>Bifurcata</taxon>
        <taxon>Unidentata</taxon>
        <taxon>Episquamata</taxon>
        <taxon>Toxicofera</taxon>
        <taxon>Serpentes</taxon>
        <taxon>Colubroidea</taxon>
        <taxon>Elapidae</taxon>
        <taxon>Elapinae</taxon>
        <taxon>Micrurus</taxon>
    </lineage>
</organism>
<name>A0A2D4NMX6_MICSU</name>
<sequence>MSSHSYSPVILQETAAVLLNLKGRFLHVNYFTNKIQFEIPERGERQVVRKCFYFTGTEDKGYHWNTLLVQVKVMYTDETQKIKTLCKSSFISVMQLKRRNQHMR</sequence>